<dbReference type="GO" id="GO:0016887">
    <property type="term" value="F:ATP hydrolysis activity"/>
    <property type="evidence" value="ECO:0007669"/>
    <property type="project" value="TreeGrafter"/>
</dbReference>
<dbReference type="InterPro" id="IPR050625">
    <property type="entry name" value="ParA/MinD_ATPase"/>
</dbReference>
<dbReference type="GO" id="GO:0009898">
    <property type="term" value="C:cytoplasmic side of plasma membrane"/>
    <property type="evidence" value="ECO:0007669"/>
    <property type="project" value="TreeGrafter"/>
</dbReference>
<keyword evidence="4" id="KW-1185">Reference proteome</keyword>
<dbReference type="InterPro" id="IPR027417">
    <property type="entry name" value="P-loop_NTPase"/>
</dbReference>
<sequence length="311" mass="32304">MSLAPNASPPPDAYGNVNELARRNPHGDPVARRVGRGVRRAMGASAAGQARDLAQLTAQMGVAVPSCRRIAVTSIRGGAGKSTVAALVAGIVRQHRSDRVIAVDADPGLGSLPLRLGVNAPSSLRHLVAARPQTWDETAAYLGRTQEGLFVLPATSRGMVAVELDHQTFQTATAQLGRYFSTSVIDCGGGLSGELQRGILAGAHAQVFVAPGTVDGALSARAALNWFAQTGLTALLYRTVIALVAHTPNPDADLERARQMLSVGGFPVVQIPFDRHLALGISIAPERVGAATRAAATRVAADAFVRALDAP</sequence>
<dbReference type="OrthoDB" id="3425679at2"/>
<evidence type="ECO:0000313" key="4">
    <source>
        <dbReference type="Proteomes" id="UP000294513"/>
    </source>
</evidence>
<evidence type="ECO:0000256" key="1">
    <source>
        <dbReference type="SAM" id="MobiDB-lite"/>
    </source>
</evidence>
<protein>
    <submittedName>
        <fullName evidence="3">MinD/ParA family protein</fullName>
    </submittedName>
</protein>
<organism evidence="3 4">
    <name type="scientific">Actinomadura rubrisoli</name>
    <dbReference type="NCBI Taxonomy" id="2530368"/>
    <lineage>
        <taxon>Bacteria</taxon>
        <taxon>Bacillati</taxon>
        <taxon>Actinomycetota</taxon>
        <taxon>Actinomycetes</taxon>
        <taxon>Streptosporangiales</taxon>
        <taxon>Thermomonosporaceae</taxon>
        <taxon>Actinomadura</taxon>
    </lineage>
</organism>
<name>A0A4R5A530_9ACTN</name>
<dbReference type="GO" id="GO:0005829">
    <property type="term" value="C:cytosol"/>
    <property type="evidence" value="ECO:0007669"/>
    <property type="project" value="TreeGrafter"/>
</dbReference>
<feature type="region of interest" description="Disordered" evidence="1">
    <location>
        <begin position="1"/>
        <end position="31"/>
    </location>
</feature>
<dbReference type="SUPFAM" id="SSF52540">
    <property type="entry name" value="P-loop containing nucleoside triphosphate hydrolases"/>
    <property type="match status" value="1"/>
</dbReference>
<feature type="compositionally biased region" description="Basic and acidic residues" evidence="1">
    <location>
        <begin position="20"/>
        <end position="31"/>
    </location>
</feature>
<comment type="caution">
    <text evidence="3">The sequence shown here is derived from an EMBL/GenBank/DDBJ whole genome shotgun (WGS) entry which is preliminary data.</text>
</comment>
<dbReference type="GO" id="GO:0051782">
    <property type="term" value="P:negative regulation of cell division"/>
    <property type="evidence" value="ECO:0007669"/>
    <property type="project" value="TreeGrafter"/>
</dbReference>
<feature type="domain" description="CobQ/CobB/MinD/ParA nucleotide binding" evidence="2">
    <location>
        <begin position="70"/>
        <end position="113"/>
    </location>
</feature>
<dbReference type="PANTHER" id="PTHR43384:SF14">
    <property type="entry name" value="ESX-1 SECRETION-ASSOCIATED PROTEIN ESPI"/>
    <property type="match status" value="1"/>
</dbReference>
<dbReference type="Proteomes" id="UP000294513">
    <property type="component" value="Unassembled WGS sequence"/>
</dbReference>
<gene>
    <name evidence="3" type="ORF">E1298_41090</name>
</gene>
<evidence type="ECO:0000313" key="3">
    <source>
        <dbReference type="EMBL" id="TDD65744.1"/>
    </source>
</evidence>
<dbReference type="Pfam" id="PF01656">
    <property type="entry name" value="CbiA"/>
    <property type="match status" value="1"/>
</dbReference>
<dbReference type="Gene3D" id="3.40.50.300">
    <property type="entry name" value="P-loop containing nucleotide triphosphate hydrolases"/>
    <property type="match status" value="1"/>
</dbReference>
<proteinExistence type="predicted"/>
<reference evidence="3 4" key="1">
    <citation type="submission" date="2019-03" db="EMBL/GenBank/DDBJ databases">
        <title>Draft genome sequences of novel Actinobacteria.</title>
        <authorList>
            <person name="Sahin N."/>
            <person name="Ay H."/>
            <person name="Saygin H."/>
        </authorList>
    </citation>
    <scope>NUCLEOTIDE SEQUENCE [LARGE SCALE GENOMIC DNA]</scope>
    <source>
        <strain evidence="3 4">H3C3</strain>
    </source>
</reference>
<dbReference type="EMBL" id="SMKU01000403">
    <property type="protein sequence ID" value="TDD65744.1"/>
    <property type="molecule type" value="Genomic_DNA"/>
</dbReference>
<dbReference type="GO" id="GO:0005524">
    <property type="term" value="F:ATP binding"/>
    <property type="evidence" value="ECO:0007669"/>
    <property type="project" value="TreeGrafter"/>
</dbReference>
<dbReference type="PANTHER" id="PTHR43384">
    <property type="entry name" value="SEPTUM SITE-DETERMINING PROTEIN MIND HOMOLOG, CHLOROPLASTIC-RELATED"/>
    <property type="match status" value="1"/>
</dbReference>
<accession>A0A4R5A530</accession>
<dbReference type="AlphaFoldDB" id="A0A4R5A530"/>
<evidence type="ECO:0000259" key="2">
    <source>
        <dbReference type="Pfam" id="PF01656"/>
    </source>
</evidence>
<dbReference type="InterPro" id="IPR002586">
    <property type="entry name" value="CobQ/CobB/MinD/ParA_Nub-bd_dom"/>
</dbReference>